<feature type="region of interest" description="Disordered" evidence="1">
    <location>
        <begin position="20"/>
        <end position="45"/>
    </location>
</feature>
<accession>A0ABQ8PAE0</accession>
<evidence type="ECO:0000313" key="2">
    <source>
        <dbReference type="EMBL" id="KAJ1614357.1"/>
    </source>
</evidence>
<dbReference type="EMBL" id="JAPCXB010000023">
    <property type="protein sequence ID" value="KAJ1614357.1"/>
    <property type="molecule type" value="Genomic_DNA"/>
</dbReference>
<name>A0ABQ8PAE0_9CRYT</name>
<protein>
    <submittedName>
        <fullName evidence="2">Uncharacterized protein</fullName>
    </submittedName>
</protein>
<keyword evidence="3" id="KW-1185">Reference proteome</keyword>
<comment type="caution">
    <text evidence="2">The sequence shown here is derived from an EMBL/GenBank/DDBJ whole genome shotgun (WGS) entry which is preliminary data.</text>
</comment>
<feature type="region of interest" description="Disordered" evidence="1">
    <location>
        <begin position="363"/>
        <end position="414"/>
    </location>
</feature>
<sequence>MADEDPGKLNDVARVREIPLHGAGDHLGNHVQAVRRPKETQESAQLRLQRTPRPLGARPGARVPAGQILVQQAVKVAIGHNLAKGTQQPDGDGLLAELEGRGVGDEDDEADEEVQVVPQKPVVGGVADNDVGKARQVVEEELLQGVLALISLALERGSNELNIGSQSPVELVIRVLCITESARVGKQEDRKVDLKQNELEHAASGGDVGVDRIDQLSTRPKEPVLVASHVNSLVPIVLNVLKPKDLWSVEQTGLVKQPVGVGEPSHDGVREVRVVERRERKAAGGRVVAVQGLVDRLDDFRLEPDLLGRGDLAERGLELVIGQTRLGELDDPDARENLDQKQNQPVSVRVIPREERLELLKAVGTESQPQKQRSRVVLGRGLPTRVGSGLRGGALAPHDREDASNRLAQKTEAV</sequence>
<evidence type="ECO:0000256" key="1">
    <source>
        <dbReference type="SAM" id="MobiDB-lite"/>
    </source>
</evidence>
<gene>
    <name evidence="2" type="ORF">OJ252_656</name>
</gene>
<dbReference type="Proteomes" id="UP001071777">
    <property type="component" value="Unassembled WGS sequence"/>
</dbReference>
<proteinExistence type="predicted"/>
<evidence type="ECO:0000313" key="3">
    <source>
        <dbReference type="Proteomes" id="UP001071777"/>
    </source>
</evidence>
<organism evidence="2 3">
    <name type="scientific">Cryptosporidium canis</name>
    <dbReference type="NCBI Taxonomy" id="195482"/>
    <lineage>
        <taxon>Eukaryota</taxon>
        <taxon>Sar</taxon>
        <taxon>Alveolata</taxon>
        <taxon>Apicomplexa</taxon>
        <taxon>Conoidasida</taxon>
        <taxon>Coccidia</taxon>
        <taxon>Eucoccidiorida</taxon>
        <taxon>Eimeriorina</taxon>
        <taxon>Cryptosporidiidae</taxon>
        <taxon>Cryptosporidium</taxon>
    </lineage>
</organism>
<reference evidence="2" key="1">
    <citation type="submission" date="2022-10" db="EMBL/GenBank/DDBJ databases">
        <title>Adaptive evolution leads to modifications in subtelomeric GC content in a zoonotic Cryptosporidium species.</title>
        <authorList>
            <person name="Li J."/>
            <person name="Feng Y."/>
            <person name="Xiao L."/>
        </authorList>
    </citation>
    <scope>NUCLEOTIDE SEQUENCE</scope>
    <source>
        <strain evidence="2">25894</strain>
    </source>
</reference>